<feature type="compositionally biased region" description="Low complexity" evidence="1">
    <location>
        <begin position="265"/>
        <end position="281"/>
    </location>
</feature>
<proteinExistence type="predicted"/>
<evidence type="ECO:0000313" key="3">
    <source>
        <dbReference type="Proteomes" id="UP000288805"/>
    </source>
</evidence>
<dbReference type="EMBL" id="QGNW01000123">
    <property type="protein sequence ID" value="RVW94223.1"/>
    <property type="molecule type" value="Genomic_DNA"/>
</dbReference>
<dbReference type="AlphaFoldDB" id="A0A438IBX7"/>
<dbReference type="Proteomes" id="UP000288805">
    <property type="component" value="Unassembled WGS sequence"/>
</dbReference>
<sequence length="331" mass="37923">MQHSGHALLAGSFPTGSLVRLHSKYESKGKVQLGCPHSFPPTGDQASKLEQRDMSLSSIPGVVQWVEKASFTRLNKLFEIDAPERNHKVLLSNKNLLALINEPKSFVIPVFSRMAPLSLVFGKHFVVKDLPFYAVALLVDSEACQASLEEREKKRQERMLRQTLTTSRLTFNFIVQLFAKKKKEPIVQFQRQGLNGWCAPLSVRKKEKIETWHHTRGPDFKRVPVSSTIVVEIIPKPKEKLCSTDDIAHHEPRRPFTGRNHFSEESLNSMASSSSRPKPSYVPNREEWIPIEIENNPDHSFMAWLPYGTPNNVISHIMPMQDYMAFEKRKW</sequence>
<gene>
    <name evidence="2" type="ORF">CK203_034817</name>
</gene>
<organism evidence="2 3">
    <name type="scientific">Vitis vinifera</name>
    <name type="common">Grape</name>
    <dbReference type="NCBI Taxonomy" id="29760"/>
    <lineage>
        <taxon>Eukaryota</taxon>
        <taxon>Viridiplantae</taxon>
        <taxon>Streptophyta</taxon>
        <taxon>Embryophyta</taxon>
        <taxon>Tracheophyta</taxon>
        <taxon>Spermatophyta</taxon>
        <taxon>Magnoliopsida</taxon>
        <taxon>eudicotyledons</taxon>
        <taxon>Gunneridae</taxon>
        <taxon>Pentapetalae</taxon>
        <taxon>rosids</taxon>
        <taxon>Vitales</taxon>
        <taxon>Vitaceae</taxon>
        <taxon>Viteae</taxon>
        <taxon>Vitis</taxon>
    </lineage>
</organism>
<reference evidence="2 3" key="1">
    <citation type="journal article" date="2018" name="PLoS Genet.">
        <title>Population sequencing reveals clonal diversity and ancestral inbreeding in the grapevine cultivar Chardonnay.</title>
        <authorList>
            <person name="Roach M.J."/>
            <person name="Johnson D.L."/>
            <person name="Bohlmann J."/>
            <person name="van Vuuren H.J."/>
            <person name="Jones S.J."/>
            <person name="Pretorius I.S."/>
            <person name="Schmidt S.A."/>
            <person name="Borneman A.R."/>
        </authorList>
    </citation>
    <scope>NUCLEOTIDE SEQUENCE [LARGE SCALE GENOMIC DNA]</scope>
    <source>
        <strain evidence="3">cv. Chardonnay</strain>
        <tissue evidence="2">Leaf</tissue>
    </source>
</reference>
<comment type="caution">
    <text evidence="2">The sequence shown here is derived from an EMBL/GenBank/DDBJ whole genome shotgun (WGS) entry which is preliminary data.</text>
</comment>
<accession>A0A438IBX7</accession>
<feature type="region of interest" description="Disordered" evidence="1">
    <location>
        <begin position="248"/>
        <end position="281"/>
    </location>
</feature>
<protein>
    <submittedName>
        <fullName evidence="2">Uncharacterized protein</fullName>
    </submittedName>
</protein>
<name>A0A438IBX7_VITVI</name>
<evidence type="ECO:0000256" key="1">
    <source>
        <dbReference type="SAM" id="MobiDB-lite"/>
    </source>
</evidence>
<evidence type="ECO:0000313" key="2">
    <source>
        <dbReference type="EMBL" id="RVW94223.1"/>
    </source>
</evidence>